<dbReference type="InterPro" id="IPR001497">
    <property type="entry name" value="MethylDNA_cys_MeTrfase_AS"/>
</dbReference>
<name>A0A7C4HCS7_STAMA</name>
<keyword evidence="6" id="KW-0489">Methyltransferase</keyword>
<evidence type="ECO:0000256" key="1">
    <source>
        <dbReference type="ARBA" id="ARBA00001286"/>
    </source>
</evidence>
<feature type="domain" description="Methylated-DNA-[protein]-cysteine S-methyltransferase DNA binding" evidence="11">
    <location>
        <begin position="21"/>
        <end position="99"/>
    </location>
</feature>
<sequence length="119" mass="13579">MTLIVWDVEKNVVRKARREDLYEAIYMITQLIPLGRVTSYKNISEILGVNPRLIGQALKNNDKPIIIPCHRVIASNGYLKNYSRGGIVVKKKLLVLEGVIVKGEKVSRKYFIDLKKILS</sequence>
<reference evidence="12" key="1">
    <citation type="journal article" date="2020" name="mSystems">
        <title>Genome- and Community-Level Interaction Insights into Carbon Utilization and Element Cycling Functions of Hydrothermarchaeota in Hydrothermal Sediment.</title>
        <authorList>
            <person name="Zhou Z."/>
            <person name="Liu Y."/>
            <person name="Xu W."/>
            <person name="Pan J."/>
            <person name="Luo Z.H."/>
            <person name="Li M."/>
        </authorList>
    </citation>
    <scope>NUCLEOTIDE SEQUENCE [LARGE SCALE GENOMIC DNA]</scope>
    <source>
        <strain evidence="12">SpSt-642</strain>
    </source>
</reference>
<dbReference type="InterPro" id="IPR036388">
    <property type="entry name" value="WH-like_DNA-bd_sf"/>
</dbReference>
<dbReference type="GO" id="GO:0032259">
    <property type="term" value="P:methylation"/>
    <property type="evidence" value="ECO:0007669"/>
    <property type="project" value="UniProtKB-KW"/>
</dbReference>
<evidence type="ECO:0000259" key="11">
    <source>
        <dbReference type="Pfam" id="PF01035"/>
    </source>
</evidence>
<dbReference type="Pfam" id="PF01035">
    <property type="entry name" value="DNA_binding_1"/>
    <property type="match status" value="1"/>
</dbReference>
<dbReference type="AlphaFoldDB" id="A0A7C4HCS7"/>
<dbReference type="EC" id="2.1.1.63" evidence="4"/>
<dbReference type="PANTHER" id="PTHR46460:SF1">
    <property type="entry name" value="METHYLATED-DNA--PROTEIN-CYSTEINE METHYLTRANSFERASE"/>
    <property type="match status" value="1"/>
</dbReference>
<comment type="catalytic activity">
    <reaction evidence="10">
        <text>a 6-O-methyl-2'-deoxyguanosine in DNA + L-cysteinyl-[protein] = S-methyl-L-cysteinyl-[protein] + a 2'-deoxyguanosine in DNA</text>
        <dbReference type="Rhea" id="RHEA:24000"/>
        <dbReference type="Rhea" id="RHEA-COMP:10131"/>
        <dbReference type="Rhea" id="RHEA-COMP:10132"/>
        <dbReference type="Rhea" id="RHEA-COMP:11367"/>
        <dbReference type="Rhea" id="RHEA-COMP:11368"/>
        <dbReference type="ChEBI" id="CHEBI:29950"/>
        <dbReference type="ChEBI" id="CHEBI:82612"/>
        <dbReference type="ChEBI" id="CHEBI:85445"/>
        <dbReference type="ChEBI" id="CHEBI:85448"/>
        <dbReference type="EC" id="2.1.1.63"/>
    </reaction>
</comment>
<comment type="caution">
    <text evidence="12">The sequence shown here is derived from an EMBL/GenBank/DDBJ whole genome shotgun (WGS) entry which is preliminary data.</text>
</comment>
<evidence type="ECO:0000313" key="12">
    <source>
        <dbReference type="EMBL" id="HGM58507.1"/>
    </source>
</evidence>
<dbReference type="NCBIfam" id="TIGR00589">
    <property type="entry name" value="ogt"/>
    <property type="match status" value="1"/>
</dbReference>
<evidence type="ECO:0000256" key="2">
    <source>
        <dbReference type="ARBA" id="ARBA00003317"/>
    </source>
</evidence>
<dbReference type="CDD" id="cd06445">
    <property type="entry name" value="ATase"/>
    <property type="match status" value="1"/>
</dbReference>
<keyword evidence="7" id="KW-0808">Transferase</keyword>
<evidence type="ECO:0000256" key="6">
    <source>
        <dbReference type="ARBA" id="ARBA00022603"/>
    </source>
</evidence>
<evidence type="ECO:0000256" key="8">
    <source>
        <dbReference type="ARBA" id="ARBA00022763"/>
    </source>
</evidence>
<dbReference type="InterPro" id="IPR014048">
    <property type="entry name" value="MethylDNA_cys_MeTrfase_DNA-bd"/>
</dbReference>
<keyword evidence="9" id="KW-0234">DNA repair</keyword>
<evidence type="ECO:0000256" key="9">
    <source>
        <dbReference type="ARBA" id="ARBA00023204"/>
    </source>
</evidence>
<evidence type="ECO:0000256" key="7">
    <source>
        <dbReference type="ARBA" id="ARBA00022679"/>
    </source>
</evidence>
<dbReference type="PROSITE" id="PS00374">
    <property type="entry name" value="MGMT"/>
    <property type="match status" value="1"/>
</dbReference>
<comment type="similarity">
    <text evidence="3">Belongs to the MGMT family.</text>
</comment>
<accession>A0A7C4HCS7</accession>
<comment type="function">
    <text evidence="2">Involved in the cellular defense against the biological effects of O6-methylguanine (O6-MeG) and O4-methylthymine (O4-MeT) in DNA. Repairs the methylated nucleobase in DNA by stoichiometrically transferring the methyl group to a cysteine residue in the enzyme. This is a suicide reaction: the enzyme is irreversibly inactivated.</text>
</comment>
<dbReference type="InterPro" id="IPR036217">
    <property type="entry name" value="MethylDNA_cys_MeTrfase_DNAb"/>
</dbReference>
<dbReference type="PANTHER" id="PTHR46460">
    <property type="entry name" value="METHYLATED-DNA--PROTEIN-CYSTEINE METHYLTRANSFERASE"/>
    <property type="match status" value="1"/>
</dbReference>
<dbReference type="Gene3D" id="1.10.10.10">
    <property type="entry name" value="Winged helix-like DNA-binding domain superfamily/Winged helix DNA-binding domain"/>
    <property type="match status" value="1"/>
</dbReference>
<dbReference type="GO" id="GO:0006281">
    <property type="term" value="P:DNA repair"/>
    <property type="evidence" value="ECO:0007669"/>
    <property type="project" value="UniProtKB-KW"/>
</dbReference>
<gene>
    <name evidence="12" type="ORF">ENU14_02825</name>
</gene>
<keyword evidence="8" id="KW-0227">DNA damage</keyword>
<protein>
    <recommendedName>
        <fullName evidence="5">Methylated-DNA--protein-cysteine methyltransferase</fullName>
        <ecNumber evidence="4">2.1.1.63</ecNumber>
    </recommendedName>
</protein>
<dbReference type="EMBL" id="DTBJ01000020">
    <property type="protein sequence ID" value="HGM58507.1"/>
    <property type="molecule type" value="Genomic_DNA"/>
</dbReference>
<dbReference type="GO" id="GO:0003908">
    <property type="term" value="F:methylated-DNA-[protein]-cysteine S-methyltransferase activity"/>
    <property type="evidence" value="ECO:0007669"/>
    <property type="project" value="UniProtKB-EC"/>
</dbReference>
<evidence type="ECO:0000256" key="3">
    <source>
        <dbReference type="ARBA" id="ARBA00008711"/>
    </source>
</evidence>
<proteinExistence type="inferred from homology"/>
<evidence type="ECO:0000256" key="10">
    <source>
        <dbReference type="ARBA" id="ARBA00049348"/>
    </source>
</evidence>
<comment type="catalytic activity">
    <reaction evidence="1">
        <text>a 4-O-methyl-thymidine in DNA + L-cysteinyl-[protein] = a thymidine in DNA + S-methyl-L-cysteinyl-[protein]</text>
        <dbReference type="Rhea" id="RHEA:53428"/>
        <dbReference type="Rhea" id="RHEA-COMP:10131"/>
        <dbReference type="Rhea" id="RHEA-COMP:10132"/>
        <dbReference type="Rhea" id="RHEA-COMP:13555"/>
        <dbReference type="Rhea" id="RHEA-COMP:13556"/>
        <dbReference type="ChEBI" id="CHEBI:29950"/>
        <dbReference type="ChEBI" id="CHEBI:82612"/>
        <dbReference type="ChEBI" id="CHEBI:137386"/>
        <dbReference type="ChEBI" id="CHEBI:137387"/>
        <dbReference type="EC" id="2.1.1.63"/>
    </reaction>
</comment>
<evidence type="ECO:0000256" key="4">
    <source>
        <dbReference type="ARBA" id="ARBA00011918"/>
    </source>
</evidence>
<evidence type="ECO:0000256" key="5">
    <source>
        <dbReference type="ARBA" id="ARBA00015377"/>
    </source>
</evidence>
<dbReference type="SUPFAM" id="SSF46767">
    <property type="entry name" value="Methylated DNA-protein cysteine methyltransferase, C-terminal domain"/>
    <property type="match status" value="1"/>
</dbReference>
<organism evidence="12">
    <name type="scientific">Staphylothermus marinus</name>
    <dbReference type="NCBI Taxonomy" id="2280"/>
    <lineage>
        <taxon>Archaea</taxon>
        <taxon>Thermoproteota</taxon>
        <taxon>Thermoprotei</taxon>
        <taxon>Desulfurococcales</taxon>
        <taxon>Desulfurococcaceae</taxon>
        <taxon>Staphylothermus</taxon>
    </lineage>
</organism>